<dbReference type="EnsemblProtists" id="EOD35442">
    <property type="protein sequence ID" value="EOD35442"/>
    <property type="gene ID" value="EMIHUDRAFT_98467"/>
</dbReference>
<dbReference type="KEGG" id="ehx:EMIHUDRAFT_98467"/>
<dbReference type="KEGG" id="ehx:EMIHUDRAFT_120936"/>
<keyword evidence="4" id="KW-1185">Reference proteome</keyword>
<reference evidence="3" key="2">
    <citation type="submission" date="2024-10" db="UniProtKB">
        <authorList>
            <consortium name="EnsemblProtists"/>
        </authorList>
    </citation>
    <scope>IDENTIFICATION</scope>
</reference>
<dbReference type="RefSeq" id="XP_005760703.1">
    <property type="nucleotide sequence ID" value="XM_005760646.1"/>
</dbReference>
<proteinExistence type="predicted"/>
<dbReference type="EnsemblProtists" id="EOD40256">
    <property type="protein sequence ID" value="EOD40256"/>
    <property type="gene ID" value="EMIHUDRAFT_121950"/>
</dbReference>
<dbReference type="Pfam" id="PF12697">
    <property type="entry name" value="Abhydrolase_6"/>
    <property type="match status" value="1"/>
</dbReference>
<reference evidence="4" key="1">
    <citation type="journal article" date="2013" name="Nature">
        <title>Pan genome of the phytoplankton Emiliania underpins its global distribution.</title>
        <authorList>
            <person name="Read B.A."/>
            <person name="Kegel J."/>
            <person name="Klute M.J."/>
            <person name="Kuo A."/>
            <person name="Lefebvre S.C."/>
            <person name="Maumus F."/>
            <person name="Mayer C."/>
            <person name="Miller J."/>
            <person name="Monier A."/>
            <person name="Salamov A."/>
            <person name="Young J."/>
            <person name="Aguilar M."/>
            <person name="Claverie J.M."/>
            <person name="Frickenhaus S."/>
            <person name="Gonzalez K."/>
            <person name="Herman E.K."/>
            <person name="Lin Y.C."/>
            <person name="Napier J."/>
            <person name="Ogata H."/>
            <person name="Sarno A.F."/>
            <person name="Shmutz J."/>
            <person name="Schroeder D."/>
            <person name="de Vargas C."/>
            <person name="Verret F."/>
            <person name="von Dassow P."/>
            <person name="Valentin K."/>
            <person name="Van de Peer Y."/>
            <person name="Wheeler G."/>
            <person name="Dacks J.B."/>
            <person name="Delwiche C.F."/>
            <person name="Dyhrman S.T."/>
            <person name="Glockner G."/>
            <person name="John U."/>
            <person name="Richards T."/>
            <person name="Worden A.Z."/>
            <person name="Zhang X."/>
            <person name="Grigoriev I.V."/>
            <person name="Allen A.E."/>
            <person name="Bidle K."/>
            <person name="Borodovsky M."/>
            <person name="Bowler C."/>
            <person name="Brownlee C."/>
            <person name="Cock J.M."/>
            <person name="Elias M."/>
            <person name="Gladyshev V.N."/>
            <person name="Groth M."/>
            <person name="Guda C."/>
            <person name="Hadaegh A."/>
            <person name="Iglesias-Rodriguez M.D."/>
            <person name="Jenkins J."/>
            <person name="Jones B.M."/>
            <person name="Lawson T."/>
            <person name="Leese F."/>
            <person name="Lindquist E."/>
            <person name="Lobanov A."/>
            <person name="Lomsadze A."/>
            <person name="Malik S.B."/>
            <person name="Marsh M.E."/>
            <person name="Mackinder L."/>
            <person name="Mock T."/>
            <person name="Mueller-Roeber B."/>
            <person name="Pagarete A."/>
            <person name="Parker M."/>
            <person name="Probert I."/>
            <person name="Quesneville H."/>
            <person name="Raines C."/>
            <person name="Rensing S.A."/>
            <person name="Riano-Pachon D.M."/>
            <person name="Richier S."/>
            <person name="Rokitta S."/>
            <person name="Shiraiwa Y."/>
            <person name="Soanes D.M."/>
            <person name="van der Giezen M."/>
            <person name="Wahlund T.M."/>
            <person name="Williams B."/>
            <person name="Wilson W."/>
            <person name="Wolfe G."/>
            <person name="Wurch L.L."/>
        </authorList>
    </citation>
    <scope>NUCLEOTIDE SEQUENCE</scope>
</reference>
<feature type="domain" description="AB hydrolase-1" evidence="2">
    <location>
        <begin position="85"/>
        <end position="304"/>
    </location>
</feature>
<dbReference type="eggNOG" id="ENOG502STM0">
    <property type="taxonomic scope" value="Eukaryota"/>
</dbReference>
<dbReference type="GeneID" id="17285528"/>
<dbReference type="OMA" id="HARYNAL"/>
<dbReference type="InterPro" id="IPR000073">
    <property type="entry name" value="AB_hydrolase_1"/>
</dbReference>
<dbReference type="PaxDb" id="2903-EOD08274"/>
<evidence type="ECO:0000313" key="4">
    <source>
        <dbReference type="Proteomes" id="UP000013827"/>
    </source>
</evidence>
<protein>
    <recommendedName>
        <fullName evidence="2">AB hydrolase-1 domain-containing protein</fullName>
    </recommendedName>
</protein>
<feature type="chain" id="PRO_5044053662" description="AB hydrolase-1 domain-containing protein" evidence="1">
    <location>
        <begin position="17"/>
        <end position="347"/>
    </location>
</feature>
<feature type="signal peptide" evidence="1">
    <location>
        <begin position="1"/>
        <end position="16"/>
    </location>
</feature>
<accession>A0A0D3KI57</accession>
<sequence length="347" mass="36394">MLAWPFLLAALTLLLAAVLTRYYEVVSLLSAPADHLSDPLPPGIGVDGIEAYLSERDERAGPLQPGVSSCVRWAGRRGAATDVAVVFLHGWSASPEEIDPADAEIATQLGANLVRVRLSGHGLAPPERAGRGLCEQAKCGELLRDAAVSLALGRLAGRRVVLVGCSTGGTLAVWLACQAWARPALAALVLVSPGFALSLAGRAYALFKWPALLLPLPAATRLVHCVAGRTHHVPFVSEEQARVCTMAYPSESVVNLCAVYTSVQLADVAAIGRARLPTLVFANPADPVVSYAAMRCQLAAAAAEFVDVLDSEEPHVITGRIYSPSTVARVVDRASAFLGRALGEGAQ</sequence>
<evidence type="ECO:0000313" key="3">
    <source>
        <dbReference type="EnsemblProtists" id="EOD35442"/>
    </source>
</evidence>
<dbReference type="AlphaFoldDB" id="A0A0D3KI57"/>
<dbReference type="Proteomes" id="UP000013827">
    <property type="component" value="Unassembled WGS sequence"/>
</dbReference>
<dbReference type="RefSeq" id="XP_005792685.1">
    <property type="nucleotide sequence ID" value="XM_005792628.1"/>
</dbReference>
<dbReference type="SUPFAM" id="SSF53474">
    <property type="entry name" value="alpha/beta-Hydrolases"/>
    <property type="match status" value="1"/>
</dbReference>
<dbReference type="Gene3D" id="3.40.50.1820">
    <property type="entry name" value="alpha/beta hydrolase"/>
    <property type="match status" value="1"/>
</dbReference>
<dbReference type="KEGG" id="ehx:EMIHUDRAFT_121950"/>
<dbReference type="EnsemblProtists" id="EOD08274">
    <property type="protein sequence ID" value="EOD08274"/>
    <property type="gene ID" value="EMIHUDRAFT_120936"/>
</dbReference>
<name>A0A0D3KI57_EMIH1</name>
<dbReference type="GeneID" id="17254425"/>
<evidence type="ECO:0000259" key="2">
    <source>
        <dbReference type="Pfam" id="PF12697"/>
    </source>
</evidence>
<dbReference type="HOGENOM" id="CLU_070536_0_0_1"/>
<dbReference type="InterPro" id="IPR029058">
    <property type="entry name" value="AB_hydrolase_fold"/>
</dbReference>
<dbReference type="RefSeq" id="XP_005787871.1">
    <property type="nucleotide sequence ID" value="XM_005787814.1"/>
</dbReference>
<evidence type="ECO:0000256" key="1">
    <source>
        <dbReference type="SAM" id="SignalP"/>
    </source>
</evidence>
<organism evidence="3 4">
    <name type="scientific">Emiliania huxleyi (strain CCMP1516)</name>
    <dbReference type="NCBI Taxonomy" id="280463"/>
    <lineage>
        <taxon>Eukaryota</taxon>
        <taxon>Haptista</taxon>
        <taxon>Haptophyta</taxon>
        <taxon>Prymnesiophyceae</taxon>
        <taxon>Isochrysidales</taxon>
        <taxon>Noelaerhabdaceae</taxon>
        <taxon>Emiliania</taxon>
    </lineage>
</organism>
<keyword evidence="1" id="KW-0732">Signal</keyword>
<dbReference type="GeneID" id="17280712"/>